<dbReference type="EMBL" id="LOCM01000032">
    <property type="protein sequence ID" value="PND47086.1"/>
    <property type="molecule type" value="Genomic_DNA"/>
</dbReference>
<comment type="caution">
    <text evidence="3">The sequence shown here is derived from an EMBL/GenBank/DDBJ whole genome shotgun (WGS) entry which is preliminary data.</text>
</comment>
<evidence type="ECO:0008006" key="5">
    <source>
        <dbReference type="Google" id="ProtNLM"/>
    </source>
</evidence>
<feature type="coiled-coil region" evidence="1">
    <location>
        <begin position="566"/>
        <end position="651"/>
    </location>
</feature>
<dbReference type="NCBIfam" id="TIGR04320">
    <property type="entry name" value="Surf_Exclu_PgrA"/>
    <property type="match status" value="1"/>
</dbReference>
<feature type="region of interest" description="Disordered" evidence="2">
    <location>
        <begin position="901"/>
        <end position="925"/>
    </location>
</feature>
<dbReference type="Proteomes" id="UP000235963">
    <property type="component" value="Unassembled WGS sequence"/>
</dbReference>
<feature type="compositionally biased region" description="Polar residues" evidence="2">
    <location>
        <begin position="911"/>
        <end position="924"/>
    </location>
</feature>
<protein>
    <recommendedName>
        <fullName evidence="5">Membrane anchored protein</fullName>
    </recommendedName>
</protein>
<sequence length="954" mass="102528">MLRITRLLSKLEISSIKNKELNEREKGNKMETENIKGKQLKTTIALTSTLALLGASVGVQQQVKADEYASRETSNAAAPTSTAEETQAALATKEATLAKKTTELSTVNTSIEKTTQEVAKLEAEKVANETAVAKAEQTLETVSNASEEEFTALVDQHKADLAKTNSQLQATKAAEVKVSTEVAAQANEVLVASNEAKKLADQAKAANKEVTNLTNLVSKPETITTQAENATKAVQTASDDLAKAQTNLKTVTNTTKTQLTNELTSNQAALASKKAELAKAQTASSNINVNITGANKMVAPAGYPINEIKRLISSGYIGSQSYLNAYYQMQSTLVSKANPGASINHYVDIANDLNRFVNPDKLTPEIQDELALFAASMINSVRSQLGLSPIVVSKGSQEFARILTTTYKATHGTRVPFFNYGQPGVAGHYGIGPHDRTLIENAATSVGLIRNDDNMYENIGFFNDVYTVNGIKRSIYNSLRYMLFTDNMHGNTFGHTVNLLRSDKTNPSAPVYLGVSTETVAGLGTHYVVFPASNIRYASLFDKTLVSAPTKTTIDQTKVANLKTSIVTISSKITSLQNRLNNLTSEAQVVIAQKQVNVKKVQLDAAKTLATSLAKQVEQLKESKAYLQKQLKQAQVNQAEIKAELDKVLANLASQKVVLHTLEEQQKSLALQATALVAKKVELEKIVDIKQDPQNQQHAQDELDAAKRDLAKTISDLAAKNKRLGELASLKVNLEAEIKANDQQVVDLKERLANQLEDKGTLNKPTVDRPAATDPKVPTGSIIPDVTNGDKNLDTPTVPVKPVETVPVVPTPIVPVEDAMNAEKEVAVEEKASKSVINETSQVIASAVNKVEEKANEVIASTVKAVTANAAETFKEALPVVPSVVGSQSVVGKVAENVTKNNSSDKKEYATGSTTAGNIATSNDESTKRAIRAGVVMLAAVGLTGYKLRKDSKK</sequence>
<dbReference type="PANTHER" id="PTHR34452:SF7">
    <property type="entry name" value="MYOSIN HEAVY CHAIN-RELATED PROTEIN"/>
    <property type="match status" value="1"/>
</dbReference>
<keyword evidence="4" id="KW-1185">Reference proteome</keyword>
<evidence type="ECO:0000256" key="1">
    <source>
        <dbReference type="SAM" id="Coils"/>
    </source>
</evidence>
<dbReference type="PANTHER" id="PTHR34452">
    <property type="entry name" value="MYOSIN HEAVY CHAIN-RELATED PROTEIN"/>
    <property type="match status" value="1"/>
</dbReference>
<feature type="region of interest" description="Disordered" evidence="2">
    <location>
        <begin position="760"/>
        <end position="799"/>
    </location>
</feature>
<feature type="coiled-coil region" evidence="1">
    <location>
        <begin position="104"/>
        <end position="254"/>
    </location>
</feature>
<proteinExistence type="predicted"/>
<organism evidence="3 4">
    <name type="scientific">Streptococcus penaeicida</name>
    <dbReference type="NCBI Taxonomy" id="1765960"/>
    <lineage>
        <taxon>Bacteria</taxon>
        <taxon>Bacillati</taxon>
        <taxon>Bacillota</taxon>
        <taxon>Bacilli</taxon>
        <taxon>Lactobacillales</taxon>
        <taxon>Streptococcaceae</taxon>
        <taxon>Streptococcus</taxon>
    </lineage>
</organism>
<keyword evidence="1" id="KW-0175">Coiled coil</keyword>
<name>A0A2N8LAA1_9STRE</name>
<evidence type="ECO:0000313" key="3">
    <source>
        <dbReference type="EMBL" id="PND47086.1"/>
    </source>
</evidence>
<reference evidence="3 4" key="1">
    <citation type="submission" date="2015-12" db="EMBL/GenBank/DDBJ databases">
        <title>Streptococcus penaeicida sp. nov.</title>
        <authorList>
            <person name="Gomez-Gil B."/>
            <person name="Morales-Covarrubias M."/>
        </authorList>
    </citation>
    <scope>NUCLEOTIDE SEQUENCE [LARGE SCALE GENOMIC DNA]</scope>
    <source>
        <strain evidence="3 4">CAIM 1838</strain>
    </source>
</reference>
<evidence type="ECO:0000313" key="4">
    <source>
        <dbReference type="Proteomes" id="UP000235963"/>
    </source>
</evidence>
<feature type="coiled-coil region" evidence="1">
    <location>
        <begin position="696"/>
        <end position="758"/>
    </location>
</feature>
<evidence type="ECO:0000256" key="2">
    <source>
        <dbReference type="SAM" id="MobiDB-lite"/>
    </source>
</evidence>
<dbReference type="InterPro" id="IPR027607">
    <property type="entry name" value="Surf_Exclu_SEC10/PgrA"/>
</dbReference>
<gene>
    <name evidence="3" type="ORF">AT575_08675</name>
</gene>
<accession>A0A2N8LAA1</accession>
<dbReference type="AlphaFoldDB" id="A0A2N8LAA1"/>